<name>A0A9W6WYM0_9STRA</name>
<feature type="compositionally biased region" description="Polar residues" evidence="1">
    <location>
        <begin position="1"/>
        <end position="13"/>
    </location>
</feature>
<sequence>MPPLSSRPSTAQSRLPLRQAYTTDTVSRGPEGVAGWHLDNAPDTKAKEHVIPRASNCILTKNGEPLQMKRPLSKSEVTAVLDAFRTLEKAKRDYRRVAQQKYVMKKARAVKAMENYIPLLRDEIDQLQYRRDRLLYANVTLWAVIVKYFRIFEFGLFDTKASFAKVLGFLRAVIAPDVDAGITSGFESLLSRWRTFTQAFPDIHVELTSLKRVAKDCVVASTTTSVTLTKKSLQGIFPHLVDDTKHYTQLQKRIMSRLLGQRLIIPASMHFGWDSGSKCVTKIHTHADMMSPFLELVALVTYHVLPDSAHCLKISIDTEDQLAKNRMPPAKDGGKATLRGPNWDMTRTRHWPRLG</sequence>
<gene>
    <name evidence="2" type="ORF">Pfra01_000347900</name>
</gene>
<organism evidence="2 3">
    <name type="scientific">Phytophthora fragariaefolia</name>
    <dbReference type="NCBI Taxonomy" id="1490495"/>
    <lineage>
        <taxon>Eukaryota</taxon>
        <taxon>Sar</taxon>
        <taxon>Stramenopiles</taxon>
        <taxon>Oomycota</taxon>
        <taxon>Peronosporomycetes</taxon>
        <taxon>Peronosporales</taxon>
        <taxon>Peronosporaceae</taxon>
        <taxon>Phytophthora</taxon>
    </lineage>
</organism>
<comment type="caution">
    <text evidence="2">The sequence shown here is derived from an EMBL/GenBank/DDBJ whole genome shotgun (WGS) entry which is preliminary data.</text>
</comment>
<proteinExistence type="predicted"/>
<protein>
    <submittedName>
        <fullName evidence="2">Unnamed protein product</fullName>
    </submittedName>
</protein>
<keyword evidence="3" id="KW-1185">Reference proteome</keyword>
<dbReference type="EMBL" id="BSXT01000266">
    <property type="protein sequence ID" value="GMF22888.1"/>
    <property type="molecule type" value="Genomic_DNA"/>
</dbReference>
<feature type="region of interest" description="Disordered" evidence="1">
    <location>
        <begin position="1"/>
        <end position="40"/>
    </location>
</feature>
<evidence type="ECO:0000313" key="2">
    <source>
        <dbReference type="EMBL" id="GMF22888.1"/>
    </source>
</evidence>
<evidence type="ECO:0000256" key="1">
    <source>
        <dbReference type="SAM" id="MobiDB-lite"/>
    </source>
</evidence>
<dbReference type="OrthoDB" id="119673at2759"/>
<accession>A0A9W6WYM0</accession>
<dbReference type="AlphaFoldDB" id="A0A9W6WYM0"/>
<dbReference type="Proteomes" id="UP001165121">
    <property type="component" value="Unassembled WGS sequence"/>
</dbReference>
<reference evidence="2" key="1">
    <citation type="submission" date="2023-04" db="EMBL/GenBank/DDBJ databases">
        <title>Phytophthora fragariaefolia NBRC 109709.</title>
        <authorList>
            <person name="Ichikawa N."/>
            <person name="Sato H."/>
            <person name="Tonouchi N."/>
        </authorList>
    </citation>
    <scope>NUCLEOTIDE SEQUENCE</scope>
    <source>
        <strain evidence="2">NBRC 109709</strain>
    </source>
</reference>
<evidence type="ECO:0000313" key="3">
    <source>
        <dbReference type="Proteomes" id="UP001165121"/>
    </source>
</evidence>